<accession>A0ABS7KP62</accession>
<organism evidence="1 2">
    <name type="scientific">Paenibacillus cucumis</name>
    <name type="common">ex Kampfer et al. 2016</name>
    <dbReference type="NCBI Taxonomy" id="1776858"/>
    <lineage>
        <taxon>Bacteria</taxon>
        <taxon>Bacillati</taxon>
        <taxon>Bacillota</taxon>
        <taxon>Bacilli</taxon>
        <taxon>Bacillales</taxon>
        <taxon>Paenibacillaceae</taxon>
        <taxon>Paenibacillus</taxon>
    </lineage>
</organism>
<dbReference type="EMBL" id="JACLIC010000039">
    <property type="protein sequence ID" value="MBY0205920.1"/>
    <property type="molecule type" value="Genomic_DNA"/>
</dbReference>
<evidence type="ECO:0000313" key="2">
    <source>
        <dbReference type="Proteomes" id="UP000706031"/>
    </source>
</evidence>
<dbReference type="Proteomes" id="UP000706031">
    <property type="component" value="Unassembled WGS sequence"/>
</dbReference>
<dbReference type="RefSeq" id="WP_221790356.1">
    <property type="nucleotide sequence ID" value="NZ_JACLIC010000039.1"/>
</dbReference>
<proteinExistence type="predicted"/>
<comment type="caution">
    <text evidence="1">The sequence shown here is derived from an EMBL/GenBank/DDBJ whole genome shotgun (WGS) entry which is preliminary data.</text>
</comment>
<protein>
    <submittedName>
        <fullName evidence="1">Uncharacterized protein</fullName>
    </submittedName>
</protein>
<name>A0ABS7KP62_9BACL</name>
<reference evidence="1 2" key="1">
    <citation type="submission" date="2020-08" db="EMBL/GenBank/DDBJ databases">
        <title>Fungal Genomes of the International Space Station.</title>
        <authorList>
            <person name="Seuylemezian A."/>
            <person name="Singh N.K."/>
            <person name="Wood J."/>
            <person name="Venkateswaran K."/>
        </authorList>
    </citation>
    <scope>NUCLEOTIDE SEQUENCE [LARGE SCALE GENOMIC DNA]</scope>
    <source>
        <strain evidence="1 2">S/N-304-OC-R4</strain>
    </source>
</reference>
<gene>
    <name evidence="1" type="ORF">H7T88_22175</name>
</gene>
<keyword evidence="2" id="KW-1185">Reference proteome</keyword>
<evidence type="ECO:0000313" key="1">
    <source>
        <dbReference type="EMBL" id="MBY0205920.1"/>
    </source>
</evidence>
<sequence>MKKKRWITSAILMLFISVLLLSELVMLSSQKVGLINTSYRFISGAPHISTQGQTLSYQGKMHGEDFLDNLEPYSTSDDGTTLYKAFGTPVPPPWIYVKYENNTVFRYKYPRLPWKM</sequence>